<keyword evidence="1" id="KW-1185">Reference proteome</keyword>
<evidence type="ECO:0000313" key="1">
    <source>
        <dbReference type="Proteomes" id="UP000887578"/>
    </source>
</evidence>
<protein>
    <submittedName>
        <fullName evidence="2">Uncharacterized protein</fullName>
    </submittedName>
</protein>
<sequence length="572" mass="63958">MRKCFHVKAGKQGVAAQYNNAGIGIDFDKNGVQGCSFKMKEVDISVGKNGSFITMEKEGQKVGIVVKNGKPVFVANVSHEGVTANAENGEITNMGYGNRKAKVCLDKNNGIQAETKISDGLQVGIDYRQNELSINAKIKEITLSVAKNSEGLYGRAKERHVVVERKLLDTKKECKVAAVKPVISKEEYLCDNSQNYDAEIKKQEKVKQIVQQKKNVIKNVVKNEPLKKAEKKSSSNVMKQRTGRINDEVDQQDLQVLQVATKISKKVSKATMPVLGYYHFSPFVIDDKGTLKINYRSGARNFNKKTGKFGQKAKSIVAVHIDKWGYIKPNSQFPHGSPHNSHVNVNPYLLHQIFGVEPKRPLKDPHFFDKLRDQPTTFDKLYKWGINPFDKMLKFGLKVMRTTGYIATGAHITGALIQDFKDSHENHQISLNHFAAAVEDELQNMTSSVICSTATSAAMITGGAIVVFLFPLSAPYVVPAVAYGSFGGQFAVSYFCADKVKEMIFEQNSAGNGKIDNSFDESPAKLLRATEDEKFELIKFYRWFDDQKSNGMKFEQEGEIQDIFQTFDNFLK</sequence>
<reference evidence="2" key="1">
    <citation type="submission" date="2022-11" db="UniProtKB">
        <authorList>
            <consortium name="WormBaseParasite"/>
        </authorList>
    </citation>
    <scope>IDENTIFICATION</scope>
</reference>
<dbReference type="WBParaSite" id="PDA_v2.g5393.t1">
    <property type="protein sequence ID" value="PDA_v2.g5393.t1"/>
    <property type="gene ID" value="PDA_v2.g5393"/>
</dbReference>
<name>A0A914R1W1_9BILA</name>
<proteinExistence type="predicted"/>
<dbReference type="Proteomes" id="UP000887578">
    <property type="component" value="Unplaced"/>
</dbReference>
<accession>A0A914R1W1</accession>
<dbReference type="AlphaFoldDB" id="A0A914R1W1"/>
<evidence type="ECO:0000313" key="2">
    <source>
        <dbReference type="WBParaSite" id="PDA_v2.g5393.t1"/>
    </source>
</evidence>
<organism evidence="1 2">
    <name type="scientific">Panagrolaimus davidi</name>
    <dbReference type="NCBI Taxonomy" id="227884"/>
    <lineage>
        <taxon>Eukaryota</taxon>
        <taxon>Metazoa</taxon>
        <taxon>Ecdysozoa</taxon>
        <taxon>Nematoda</taxon>
        <taxon>Chromadorea</taxon>
        <taxon>Rhabditida</taxon>
        <taxon>Tylenchina</taxon>
        <taxon>Panagrolaimomorpha</taxon>
        <taxon>Panagrolaimoidea</taxon>
        <taxon>Panagrolaimidae</taxon>
        <taxon>Panagrolaimus</taxon>
    </lineage>
</organism>